<keyword evidence="2" id="KW-1185">Reference proteome</keyword>
<dbReference type="AlphaFoldDB" id="A0A0L0SXT6"/>
<organism evidence="1 2">
    <name type="scientific">Allomyces macrogynus (strain ATCC 38327)</name>
    <name type="common">Allomyces javanicus var. macrogynus</name>
    <dbReference type="NCBI Taxonomy" id="578462"/>
    <lineage>
        <taxon>Eukaryota</taxon>
        <taxon>Fungi</taxon>
        <taxon>Fungi incertae sedis</taxon>
        <taxon>Blastocladiomycota</taxon>
        <taxon>Blastocladiomycetes</taxon>
        <taxon>Blastocladiales</taxon>
        <taxon>Blastocladiaceae</taxon>
        <taxon>Allomyces</taxon>
    </lineage>
</organism>
<gene>
    <name evidence="1" type="ORF">AMAG_19681</name>
</gene>
<accession>A0A0L0SXT6</accession>
<dbReference type="Proteomes" id="UP000054350">
    <property type="component" value="Unassembled WGS sequence"/>
</dbReference>
<proteinExistence type="predicted"/>
<dbReference type="VEuPathDB" id="FungiDB:AMAG_19681"/>
<dbReference type="Gene3D" id="3.80.10.10">
    <property type="entry name" value="Ribonuclease Inhibitor"/>
    <property type="match status" value="1"/>
</dbReference>
<sequence length="469" mass="51848">MNLQPLPDLGQIGIDHTVHDESFHRFHHDVSALSHKWSLLPIRNDHIQFSLVFGSSSYYVAPRSHSLTLTGDLNDMNVNRIHPIPNTASHVTLNEFSFALGSAVTDRLFNSFPLGLQTLRIRDLLFVGNCCGRALVPLLNRLTATTIYLLELTLDSLKFDESAEVCHSHFDVLPKLTHLVLSRILDVDVDDVRPVVLAPHQCSRLRQVLLQVYIRNNGGVSLVEGLAHIFPTGLNKLSFAVKNASNANQHQRGRSIKLEMPLATRELCLSLPLCGALTGQRLHLAPTLMQLTLASQNTSISVLHEIVARLPNSLQQLVLCSWPLQQSGFLGFLAHWIPPKTQSLSLRHCAITHDDIEELVTHGWPSTLVHLKLRGNALSKLPPSFPPCLRNLDLTQNPLDAGAASDWIAVLSTIRFIGLSGTHSAAALAPVLLSKLADRSPMEQITLEVLERIPLDVRAQFKSVSSLEE</sequence>
<evidence type="ECO:0000313" key="1">
    <source>
        <dbReference type="EMBL" id="KNE67301.1"/>
    </source>
</evidence>
<dbReference type="EMBL" id="GG745352">
    <property type="protein sequence ID" value="KNE67301.1"/>
    <property type="molecule type" value="Genomic_DNA"/>
</dbReference>
<dbReference type="InterPro" id="IPR032675">
    <property type="entry name" value="LRR_dom_sf"/>
</dbReference>
<dbReference type="SUPFAM" id="SSF52047">
    <property type="entry name" value="RNI-like"/>
    <property type="match status" value="1"/>
</dbReference>
<name>A0A0L0SXT6_ALLM3</name>
<evidence type="ECO:0000313" key="2">
    <source>
        <dbReference type="Proteomes" id="UP000054350"/>
    </source>
</evidence>
<reference evidence="2" key="2">
    <citation type="submission" date="2009-11" db="EMBL/GenBank/DDBJ databases">
        <title>The Genome Sequence of Allomyces macrogynus strain ATCC 38327.</title>
        <authorList>
            <consortium name="The Broad Institute Genome Sequencing Platform"/>
            <person name="Russ C."/>
            <person name="Cuomo C."/>
            <person name="Shea T."/>
            <person name="Young S.K."/>
            <person name="Zeng Q."/>
            <person name="Koehrsen M."/>
            <person name="Haas B."/>
            <person name="Borodovsky M."/>
            <person name="Guigo R."/>
            <person name="Alvarado L."/>
            <person name="Berlin A."/>
            <person name="Borenstein D."/>
            <person name="Chen Z."/>
            <person name="Engels R."/>
            <person name="Freedman E."/>
            <person name="Gellesch M."/>
            <person name="Goldberg J."/>
            <person name="Griggs A."/>
            <person name="Gujja S."/>
            <person name="Heiman D."/>
            <person name="Hepburn T."/>
            <person name="Howarth C."/>
            <person name="Jen D."/>
            <person name="Larson L."/>
            <person name="Lewis B."/>
            <person name="Mehta T."/>
            <person name="Park D."/>
            <person name="Pearson M."/>
            <person name="Roberts A."/>
            <person name="Saif S."/>
            <person name="Shenoy N."/>
            <person name="Sisk P."/>
            <person name="Stolte C."/>
            <person name="Sykes S."/>
            <person name="Walk T."/>
            <person name="White J."/>
            <person name="Yandava C."/>
            <person name="Burger G."/>
            <person name="Gray M.W."/>
            <person name="Holland P.W.H."/>
            <person name="King N."/>
            <person name="Lang F.B.F."/>
            <person name="Roger A.J."/>
            <person name="Ruiz-Trillo I."/>
            <person name="Lander E."/>
            <person name="Nusbaum C."/>
        </authorList>
    </citation>
    <scope>NUCLEOTIDE SEQUENCE [LARGE SCALE GENOMIC DNA]</scope>
    <source>
        <strain evidence="2">ATCC 38327</strain>
    </source>
</reference>
<protein>
    <submittedName>
        <fullName evidence="1">Uncharacterized protein</fullName>
    </submittedName>
</protein>
<reference evidence="1 2" key="1">
    <citation type="submission" date="2009-11" db="EMBL/GenBank/DDBJ databases">
        <title>Annotation of Allomyces macrogynus ATCC 38327.</title>
        <authorList>
            <consortium name="The Broad Institute Genome Sequencing Platform"/>
            <person name="Russ C."/>
            <person name="Cuomo C."/>
            <person name="Burger G."/>
            <person name="Gray M.W."/>
            <person name="Holland P.W.H."/>
            <person name="King N."/>
            <person name="Lang F.B.F."/>
            <person name="Roger A.J."/>
            <person name="Ruiz-Trillo I."/>
            <person name="Young S.K."/>
            <person name="Zeng Q."/>
            <person name="Gargeya S."/>
            <person name="Fitzgerald M."/>
            <person name="Haas B."/>
            <person name="Abouelleil A."/>
            <person name="Alvarado L."/>
            <person name="Arachchi H.M."/>
            <person name="Berlin A."/>
            <person name="Chapman S.B."/>
            <person name="Gearin G."/>
            <person name="Goldberg J."/>
            <person name="Griggs A."/>
            <person name="Gujja S."/>
            <person name="Hansen M."/>
            <person name="Heiman D."/>
            <person name="Howarth C."/>
            <person name="Larimer J."/>
            <person name="Lui A."/>
            <person name="MacDonald P.J.P."/>
            <person name="McCowen C."/>
            <person name="Montmayeur A."/>
            <person name="Murphy C."/>
            <person name="Neiman D."/>
            <person name="Pearson M."/>
            <person name="Priest M."/>
            <person name="Roberts A."/>
            <person name="Saif S."/>
            <person name="Shea T."/>
            <person name="Sisk P."/>
            <person name="Stolte C."/>
            <person name="Sykes S."/>
            <person name="Wortman J."/>
            <person name="Nusbaum C."/>
            <person name="Birren B."/>
        </authorList>
    </citation>
    <scope>NUCLEOTIDE SEQUENCE [LARGE SCALE GENOMIC DNA]</scope>
    <source>
        <strain evidence="1 2">ATCC 38327</strain>
    </source>
</reference>